<proteinExistence type="predicted"/>
<keyword evidence="2" id="KW-1185">Reference proteome</keyword>
<evidence type="ECO:0000313" key="1">
    <source>
        <dbReference type="EMBL" id="KAK3782027.1"/>
    </source>
</evidence>
<dbReference type="EMBL" id="JAWDGP010002547">
    <property type="protein sequence ID" value="KAK3782027.1"/>
    <property type="molecule type" value="Genomic_DNA"/>
</dbReference>
<organism evidence="1 2">
    <name type="scientific">Elysia crispata</name>
    <name type="common">lettuce slug</name>
    <dbReference type="NCBI Taxonomy" id="231223"/>
    <lineage>
        <taxon>Eukaryota</taxon>
        <taxon>Metazoa</taxon>
        <taxon>Spiralia</taxon>
        <taxon>Lophotrochozoa</taxon>
        <taxon>Mollusca</taxon>
        <taxon>Gastropoda</taxon>
        <taxon>Heterobranchia</taxon>
        <taxon>Euthyneura</taxon>
        <taxon>Panpulmonata</taxon>
        <taxon>Sacoglossa</taxon>
        <taxon>Placobranchoidea</taxon>
        <taxon>Plakobranchidae</taxon>
        <taxon>Elysia</taxon>
    </lineage>
</organism>
<name>A0AAE1DTE7_9GAST</name>
<gene>
    <name evidence="1" type="ORF">RRG08_027201</name>
</gene>
<dbReference type="AlphaFoldDB" id="A0AAE1DTE7"/>
<comment type="caution">
    <text evidence="1">The sequence shown here is derived from an EMBL/GenBank/DDBJ whole genome shotgun (WGS) entry which is preliminary data.</text>
</comment>
<dbReference type="Proteomes" id="UP001283361">
    <property type="component" value="Unassembled WGS sequence"/>
</dbReference>
<sequence length="98" mass="11073">MALIEMRDLDLLCRVCCIPEARWDGFCRETDASFMGLRIFTGTSYLALSRISGSCFMGPIKQELGPIKQELGPIKQELGPNYRWPTLIASSMVEKLQE</sequence>
<accession>A0AAE1DTE7</accession>
<reference evidence="1" key="1">
    <citation type="journal article" date="2023" name="G3 (Bethesda)">
        <title>A reference genome for the long-term kleptoplast-retaining sea slug Elysia crispata morphotype clarki.</title>
        <authorList>
            <person name="Eastman K.E."/>
            <person name="Pendleton A.L."/>
            <person name="Shaikh M.A."/>
            <person name="Suttiyut T."/>
            <person name="Ogas R."/>
            <person name="Tomko P."/>
            <person name="Gavelis G."/>
            <person name="Widhalm J.R."/>
            <person name="Wisecaver J.H."/>
        </authorList>
    </citation>
    <scope>NUCLEOTIDE SEQUENCE</scope>
    <source>
        <strain evidence="1">ECLA1</strain>
    </source>
</reference>
<protein>
    <submittedName>
        <fullName evidence="1">Uncharacterized protein</fullName>
    </submittedName>
</protein>
<evidence type="ECO:0000313" key="2">
    <source>
        <dbReference type="Proteomes" id="UP001283361"/>
    </source>
</evidence>